<evidence type="ECO:0000313" key="5">
    <source>
        <dbReference type="Proteomes" id="UP000307217"/>
    </source>
</evidence>
<dbReference type="Gene3D" id="3.40.630.30">
    <property type="match status" value="1"/>
</dbReference>
<dbReference type="InterPro" id="IPR000182">
    <property type="entry name" value="GNAT_dom"/>
</dbReference>
<reference evidence="2" key="3">
    <citation type="submission" date="2019-09" db="EMBL/GenBank/DDBJ databases">
        <title>Co-occurence of chitin degradation, pigmentation and bioactivity in marine Pseudoalteromonas.</title>
        <authorList>
            <person name="Sonnenschein E.C."/>
            <person name="Bech P.K."/>
        </authorList>
    </citation>
    <scope>NUCLEOTIDE SEQUENCE</scope>
    <source>
        <strain evidence="2">S3790</strain>
        <strain evidence="3">S3895</strain>
    </source>
</reference>
<dbReference type="InterPro" id="IPR016181">
    <property type="entry name" value="Acyl_CoA_acyltransferase"/>
</dbReference>
<evidence type="ECO:0000259" key="1">
    <source>
        <dbReference type="PROSITE" id="PS51186"/>
    </source>
</evidence>
<dbReference type="PROSITE" id="PS51186">
    <property type="entry name" value="GNAT"/>
    <property type="match status" value="1"/>
</dbReference>
<evidence type="ECO:0000313" key="2">
    <source>
        <dbReference type="EMBL" id="TMO62061.1"/>
    </source>
</evidence>
<evidence type="ECO:0000313" key="3">
    <source>
        <dbReference type="EMBL" id="TMO73678.1"/>
    </source>
</evidence>
<keyword evidence="2" id="KW-0808">Transferase</keyword>
<dbReference type="AlphaFoldDB" id="A0A5S3UX21"/>
<proteinExistence type="predicted"/>
<dbReference type="EMBL" id="PNBW01000055">
    <property type="protein sequence ID" value="TMO73678.1"/>
    <property type="molecule type" value="Genomic_DNA"/>
</dbReference>
<dbReference type="Proteomes" id="UP000307164">
    <property type="component" value="Unassembled WGS sequence"/>
</dbReference>
<name>A0A5S3UX21_9GAMM</name>
<keyword evidence="4" id="KW-1185">Reference proteome</keyword>
<organism evidence="2 5">
    <name type="scientific">Pseudoalteromonas aurantia</name>
    <dbReference type="NCBI Taxonomy" id="43654"/>
    <lineage>
        <taxon>Bacteria</taxon>
        <taxon>Pseudomonadati</taxon>
        <taxon>Pseudomonadota</taxon>
        <taxon>Gammaproteobacteria</taxon>
        <taxon>Alteromonadales</taxon>
        <taxon>Pseudoalteromonadaceae</taxon>
        <taxon>Pseudoalteromonas</taxon>
    </lineage>
</organism>
<dbReference type="OrthoDB" id="1450704at2"/>
<sequence>MIVRAAKETDLLRLEELEQGIISAERPFNSTLKVEGAKYYDLPTLISSDDSLLLVVELEGELISTGYVQIRVSKQSLNHDKHGYLGFMYVEPEHRGKGINKVVIEHLIEWAKAKGIHDFYLDVYAENGFAMSAYKKLGFENTLVEMAVHIK</sequence>
<dbReference type="EMBL" id="PNBX01000147">
    <property type="protein sequence ID" value="TMO62061.1"/>
    <property type="molecule type" value="Genomic_DNA"/>
</dbReference>
<accession>A0A5S3UX21</accession>
<dbReference type="SUPFAM" id="SSF55729">
    <property type="entry name" value="Acyl-CoA N-acyltransferases (Nat)"/>
    <property type="match status" value="1"/>
</dbReference>
<dbReference type="Pfam" id="PF00583">
    <property type="entry name" value="Acetyltransf_1"/>
    <property type="match status" value="1"/>
</dbReference>
<reference evidence="4 5" key="2">
    <citation type="submission" date="2019-06" db="EMBL/GenBank/DDBJ databases">
        <title>Co-occurence of chitin degradation, pigmentation and bioactivity in marine Pseudoalteromonas.</title>
        <authorList>
            <person name="Sonnenschein E.C."/>
            <person name="Bech P.K."/>
        </authorList>
    </citation>
    <scope>NUCLEOTIDE SEQUENCE [LARGE SCALE GENOMIC DNA]</scope>
    <source>
        <strain evidence="5">S3790</strain>
        <strain evidence="4">S3895</strain>
    </source>
</reference>
<gene>
    <name evidence="2" type="ORF">CWC19_20650</name>
    <name evidence="3" type="ORF">CWC20_12495</name>
</gene>
<dbReference type="GO" id="GO:0016747">
    <property type="term" value="F:acyltransferase activity, transferring groups other than amino-acyl groups"/>
    <property type="evidence" value="ECO:0007669"/>
    <property type="project" value="InterPro"/>
</dbReference>
<comment type="caution">
    <text evidence="2">The sequence shown here is derived from an EMBL/GenBank/DDBJ whole genome shotgun (WGS) entry which is preliminary data.</text>
</comment>
<protein>
    <submittedName>
        <fullName evidence="2">GNAT family N-acetyltransferase</fullName>
    </submittedName>
</protein>
<dbReference type="PANTHER" id="PTHR43072">
    <property type="entry name" value="N-ACETYLTRANSFERASE"/>
    <property type="match status" value="1"/>
</dbReference>
<feature type="domain" description="N-acetyltransferase" evidence="1">
    <location>
        <begin position="1"/>
        <end position="151"/>
    </location>
</feature>
<evidence type="ECO:0000313" key="4">
    <source>
        <dbReference type="Proteomes" id="UP000307164"/>
    </source>
</evidence>
<dbReference type="Proteomes" id="UP000307217">
    <property type="component" value="Unassembled WGS sequence"/>
</dbReference>
<dbReference type="RefSeq" id="WP_138593770.1">
    <property type="nucleotide sequence ID" value="NZ_PNBW01000055.1"/>
</dbReference>
<dbReference type="CDD" id="cd04301">
    <property type="entry name" value="NAT_SF"/>
    <property type="match status" value="1"/>
</dbReference>
<reference evidence="4 5" key="1">
    <citation type="submission" date="2018-01" db="EMBL/GenBank/DDBJ databases">
        <authorList>
            <person name="Paulsen S."/>
            <person name="Gram L.K."/>
        </authorList>
    </citation>
    <scope>NUCLEOTIDE SEQUENCE [LARGE SCALE GENOMIC DNA]</scope>
    <source>
        <strain evidence="2 5">S3790</strain>
        <strain evidence="3 4">S3895</strain>
    </source>
</reference>